<dbReference type="PANTHER" id="PTHR43005">
    <property type="entry name" value="BLR7065 PROTEIN"/>
    <property type="match status" value="1"/>
</dbReference>
<dbReference type="AlphaFoldDB" id="A0A0D5NR56"/>
<sequence>MEAYLLLLPALIIIAAFFGYPLSKAIQLSFMHYVLFEPNNIHFSGLDNYKSILSEDNLPGILFNSLIWVVLTVGLQFGLGFALALALNKSFRGKNVYQAIVFLPWAVSAFLIGMIFKLMFSERNGLINELLMKFGLSDHAVPFLALTGTSIYPVIAAMIWYGVPFFGIMILAALQSVPKDVYESADIDGAGKVRQLFQITIPYIKPTLILTVLLRCIWVFNSADLIYVMTNGGPANSSHNLPSYIFNKIGYSTDYGQASALGVMMLIFLTVYAVVFLRATKYDEAGDI</sequence>
<dbReference type="CDD" id="cd06261">
    <property type="entry name" value="TM_PBP2"/>
    <property type="match status" value="1"/>
</dbReference>
<evidence type="ECO:0000256" key="1">
    <source>
        <dbReference type="ARBA" id="ARBA00004651"/>
    </source>
</evidence>
<evidence type="ECO:0000256" key="3">
    <source>
        <dbReference type="ARBA" id="ARBA00022475"/>
    </source>
</evidence>
<evidence type="ECO:0000256" key="5">
    <source>
        <dbReference type="ARBA" id="ARBA00022989"/>
    </source>
</evidence>
<dbReference type="GO" id="GO:0005886">
    <property type="term" value="C:plasma membrane"/>
    <property type="evidence" value="ECO:0007669"/>
    <property type="project" value="UniProtKB-SubCell"/>
</dbReference>
<dbReference type="InterPro" id="IPR035906">
    <property type="entry name" value="MetI-like_sf"/>
</dbReference>
<accession>A0A0D5NR56</accession>
<evidence type="ECO:0000256" key="4">
    <source>
        <dbReference type="ARBA" id="ARBA00022692"/>
    </source>
</evidence>
<evidence type="ECO:0000259" key="8">
    <source>
        <dbReference type="PROSITE" id="PS50928"/>
    </source>
</evidence>
<feature type="transmembrane region" description="Helical" evidence="7">
    <location>
        <begin position="258"/>
        <end position="277"/>
    </location>
</feature>
<evidence type="ECO:0000313" key="10">
    <source>
        <dbReference type="Proteomes" id="UP000032633"/>
    </source>
</evidence>
<proteinExistence type="inferred from homology"/>
<keyword evidence="4 7" id="KW-0812">Transmembrane</keyword>
<dbReference type="PATRIC" id="fig|1126833.4.peg.231"/>
<feature type="transmembrane region" description="Helical" evidence="7">
    <location>
        <begin position="66"/>
        <end position="87"/>
    </location>
</feature>
<dbReference type="EMBL" id="CP011058">
    <property type="protein sequence ID" value="AJY77408.1"/>
    <property type="molecule type" value="Genomic_DNA"/>
</dbReference>
<dbReference type="PANTHER" id="PTHR43005:SF2">
    <property type="entry name" value="INTEGRAL MEMBRANE SUGAR TRANSPORT PROTEIN"/>
    <property type="match status" value="1"/>
</dbReference>
<comment type="subcellular location">
    <subcellularLocation>
        <location evidence="1 7">Cell membrane</location>
        <topology evidence="1 7">Multi-pass membrane protein</topology>
    </subcellularLocation>
</comment>
<protein>
    <submittedName>
        <fullName evidence="9">Sugar ABC transporter permease</fullName>
    </submittedName>
</protein>
<reference evidence="10" key="2">
    <citation type="submission" date="2015-03" db="EMBL/GenBank/DDBJ databases">
        <title>Genome sequence of Paenibacillus beijingensis strain DSM 24997T.</title>
        <authorList>
            <person name="Kwak Y."/>
            <person name="Shin J.-H."/>
        </authorList>
    </citation>
    <scope>NUCLEOTIDE SEQUENCE [LARGE SCALE GENOMIC DNA]</scope>
    <source>
        <strain evidence="10">DSM 24997</strain>
    </source>
</reference>
<dbReference type="HOGENOM" id="CLU_016047_0_3_9"/>
<evidence type="ECO:0000256" key="6">
    <source>
        <dbReference type="ARBA" id="ARBA00023136"/>
    </source>
</evidence>
<evidence type="ECO:0000256" key="2">
    <source>
        <dbReference type="ARBA" id="ARBA00022448"/>
    </source>
</evidence>
<keyword evidence="5 7" id="KW-1133">Transmembrane helix</keyword>
<dbReference type="PROSITE" id="PS50928">
    <property type="entry name" value="ABC_TM1"/>
    <property type="match status" value="1"/>
</dbReference>
<dbReference type="KEGG" id="pbj:VN24_01025"/>
<evidence type="ECO:0000313" key="9">
    <source>
        <dbReference type="EMBL" id="AJY77408.1"/>
    </source>
</evidence>
<dbReference type="STRING" id="1126833.VN24_01025"/>
<feature type="domain" description="ABC transmembrane type-1" evidence="8">
    <location>
        <begin position="62"/>
        <end position="276"/>
    </location>
</feature>
<feature type="transmembrane region" description="Helical" evidence="7">
    <location>
        <begin position="151"/>
        <end position="174"/>
    </location>
</feature>
<dbReference type="GO" id="GO:0055085">
    <property type="term" value="P:transmembrane transport"/>
    <property type="evidence" value="ECO:0007669"/>
    <property type="project" value="InterPro"/>
</dbReference>
<organism evidence="9 10">
    <name type="scientific">Paenibacillus beijingensis</name>
    <dbReference type="NCBI Taxonomy" id="1126833"/>
    <lineage>
        <taxon>Bacteria</taxon>
        <taxon>Bacillati</taxon>
        <taxon>Bacillota</taxon>
        <taxon>Bacilli</taxon>
        <taxon>Bacillales</taxon>
        <taxon>Paenibacillaceae</taxon>
        <taxon>Paenibacillus</taxon>
    </lineage>
</organism>
<feature type="transmembrane region" description="Helical" evidence="7">
    <location>
        <begin position="99"/>
        <end position="120"/>
    </location>
</feature>
<gene>
    <name evidence="9" type="ORF">VN24_01025</name>
</gene>
<dbReference type="SUPFAM" id="SSF161098">
    <property type="entry name" value="MetI-like"/>
    <property type="match status" value="1"/>
</dbReference>
<keyword evidence="3" id="KW-1003">Cell membrane</keyword>
<dbReference type="Proteomes" id="UP000032633">
    <property type="component" value="Chromosome"/>
</dbReference>
<dbReference type="Gene3D" id="1.10.3720.10">
    <property type="entry name" value="MetI-like"/>
    <property type="match status" value="1"/>
</dbReference>
<dbReference type="Pfam" id="PF00528">
    <property type="entry name" value="BPD_transp_1"/>
    <property type="match status" value="1"/>
</dbReference>
<keyword evidence="2 7" id="KW-0813">Transport</keyword>
<reference evidence="9 10" key="1">
    <citation type="journal article" date="2015" name="J. Biotechnol.">
        <title>Complete genome sequence of Paenibacillus beijingensis 7188(T) (=DSM 24997(T)), a novel rhizobacterium from jujube garden soil.</title>
        <authorList>
            <person name="Kwak Y."/>
            <person name="Shin J.H."/>
        </authorList>
    </citation>
    <scope>NUCLEOTIDE SEQUENCE [LARGE SCALE GENOMIC DNA]</scope>
    <source>
        <strain evidence="9 10">DSM 24997</strain>
    </source>
</reference>
<name>A0A0D5NR56_9BACL</name>
<feature type="transmembrane region" description="Helical" evidence="7">
    <location>
        <begin position="208"/>
        <end position="229"/>
    </location>
</feature>
<evidence type="ECO:0000256" key="7">
    <source>
        <dbReference type="RuleBase" id="RU363032"/>
    </source>
</evidence>
<dbReference type="InterPro" id="IPR000515">
    <property type="entry name" value="MetI-like"/>
</dbReference>
<comment type="similarity">
    <text evidence="7">Belongs to the binding-protein-dependent transport system permease family.</text>
</comment>
<keyword evidence="10" id="KW-1185">Reference proteome</keyword>
<keyword evidence="6 7" id="KW-0472">Membrane</keyword>